<dbReference type="AlphaFoldDB" id="A0A975GHB2"/>
<dbReference type="InterPro" id="IPR039426">
    <property type="entry name" value="TonB-dep_rcpt-like"/>
</dbReference>
<evidence type="ECO:0000256" key="12">
    <source>
        <dbReference type="SAM" id="SignalP"/>
    </source>
</evidence>
<dbReference type="Gene3D" id="2.170.130.10">
    <property type="entry name" value="TonB-dependent receptor, plug domain"/>
    <property type="match status" value="1"/>
</dbReference>
<dbReference type="PANTHER" id="PTHR30069:SF29">
    <property type="entry name" value="HEMOGLOBIN AND HEMOGLOBIN-HAPTOGLOBIN-BINDING PROTEIN 1-RELATED"/>
    <property type="match status" value="1"/>
</dbReference>
<dbReference type="KEGG" id="dli:dnl_34630"/>
<dbReference type="GO" id="GO:0044718">
    <property type="term" value="P:siderophore transmembrane transport"/>
    <property type="evidence" value="ECO:0007669"/>
    <property type="project" value="TreeGrafter"/>
</dbReference>
<comment type="similarity">
    <text evidence="10 11">Belongs to the TonB-dependent receptor family.</text>
</comment>
<dbReference type="SUPFAM" id="SSF56935">
    <property type="entry name" value="Porins"/>
    <property type="match status" value="1"/>
</dbReference>
<dbReference type="InterPro" id="IPR036942">
    <property type="entry name" value="Beta-barrel_TonB_sf"/>
</dbReference>
<dbReference type="GO" id="GO:0009279">
    <property type="term" value="C:cell outer membrane"/>
    <property type="evidence" value="ECO:0007669"/>
    <property type="project" value="UniProtKB-SubCell"/>
</dbReference>
<keyword evidence="16" id="KW-1185">Reference proteome</keyword>
<evidence type="ECO:0000259" key="13">
    <source>
        <dbReference type="Pfam" id="PF00593"/>
    </source>
</evidence>
<evidence type="ECO:0000256" key="1">
    <source>
        <dbReference type="ARBA" id="ARBA00004571"/>
    </source>
</evidence>
<dbReference type="Pfam" id="PF00593">
    <property type="entry name" value="TonB_dep_Rec_b-barrel"/>
    <property type="match status" value="1"/>
</dbReference>
<evidence type="ECO:0000256" key="2">
    <source>
        <dbReference type="ARBA" id="ARBA00022448"/>
    </source>
</evidence>
<keyword evidence="9 10" id="KW-0998">Cell outer membrane</keyword>
<name>A0A975GHB2_9BACT</name>
<feature type="signal peptide" evidence="12">
    <location>
        <begin position="1"/>
        <end position="21"/>
    </location>
</feature>
<dbReference type="Gene3D" id="2.40.170.20">
    <property type="entry name" value="TonB-dependent receptor, beta-barrel domain"/>
    <property type="match status" value="1"/>
</dbReference>
<organism evidence="15 16">
    <name type="scientific">Desulfonema limicola</name>
    <dbReference type="NCBI Taxonomy" id="45656"/>
    <lineage>
        <taxon>Bacteria</taxon>
        <taxon>Pseudomonadati</taxon>
        <taxon>Thermodesulfobacteriota</taxon>
        <taxon>Desulfobacteria</taxon>
        <taxon>Desulfobacterales</taxon>
        <taxon>Desulfococcaceae</taxon>
        <taxon>Desulfonema</taxon>
    </lineage>
</organism>
<feature type="chain" id="PRO_5037722752" evidence="12">
    <location>
        <begin position="22"/>
        <end position="736"/>
    </location>
</feature>
<keyword evidence="4 10" id="KW-0812">Transmembrane</keyword>
<accession>A0A975GHB2</accession>
<dbReference type="Pfam" id="PF07715">
    <property type="entry name" value="Plug"/>
    <property type="match status" value="1"/>
</dbReference>
<keyword evidence="7 10" id="KW-0472">Membrane</keyword>
<keyword evidence="2 10" id="KW-0813">Transport</keyword>
<comment type="subcellular location">
    <subcellularLocation>
        <location evidence="1 10">Cell outer membrane</location>
        <topology evidence="1 10">Multi-pass membrane protein</topology>
    </subcellularLocation>
</comment>
<evidence type="ECO:0000313" key="15">
    <source>
        <dbReference type="EMBL" id="QTA81134.1"/>
    </source>
</evidence>
<evidence type="ECO:0000313" key="16">
    <source>
        <dbReference type="Proteomes" id="UP000663720"/>
    </source>
</evidence>
<gene>
    <name evidence="15" type="ORF">dnl_34630</name>
</gene>
<sequence>MKIKIFTFITAIFFLINTCHALSEQNIDQVIDDIISDEMKWLQEEAYDLEIITASGKYQKISEAPATIISITREQIRAYGWRDLKDVFKAIPGIDVSYNASGETKTSVVMRGISGNQKILVLQDGHKYSPATGETFLYGNNIPLNIYKRIEIIYGPASSMYGADAYAGVINLITKDGADYDGIELNTGYVSTGAYTGDLSFGKKINDDTDILISARIYRGEEDKLHEEYDEYAAVNSYTGDLKSYDNEYPIKNWNLFFKLKYHKFSIGFDWQHELESNIGASKPESYAYVDDFVWGQDLRHFYIEHESWSGKNLNVTTTLELGDYKLNNSSNYFVISKDENGNLAGGYPAYKYAYSSYIKGTVQAQWDIFRNLSSVWGVSYEKVKSFPKTRNLSQPFDDDGDLIVDMSDYIDSNGNTFGIKGFSESSFGERNFYNFGLFAHAEYKLSDMFKLDGGIRYDYNEIYQETINPRAGIIVNPLDNLTVKFLYGTAYIQPANYFRYENFANPFLMRIPNENLEPEKVKTYSMDMSYILGKNYFIHGTLFYNKMDNIIKPVQAPDQEGGYPYYNPFRDDQGYVEYNGNSGEITSKGGELTLVHKISRFLTSLSYSYVTGEDQDFDLSQISEHKITLNSSYTGEKWTTGVTLRYYSDVSTSRTNALYGDIENGGDGSYDMDGDFIAYMNVIYKFTDNLSANLNIDNIFNKKHYGGVRFDGSPVVLSQIPQPLRTVYLGLNFKY</sequence>
<evidence type="ECO:0000259" key="14">
    <source>
        <dbReference type="Pfam" id="PF07715"/>
    </source>
</evidence>
<dbReference type="EMBL" id="CP061799">
    <property type="protein sequence ID" value="QTA81134.1"/>
    <property type="molecule type" value="Genomic_DNA"/>
</dbReference>
<evidence type="ECO:0000256" key="6">
    <source>
        <dbReference type="ARBA" id="ARBA00023077"/>
    </source>
</evidence>
<feature type="domain" description="TonB-dependent receptor-like beta-barrel" evidence="13">
    <location>
        <begin position="409"/>
        <end position="700"/>
    </location>
</feature>
<dbReference type="InterPro" id="IPR037066">
    <property type="entry name" value="Plug_dom_sf"/>
</dbReference>
<dbReference type="RefSeq" id="WP_207687203.1">
    <property type="nucleotide sequence ID" value="NZ_CP061799.1"/>
</dbReference>
<reference evidence="15" key="1">
    <citation type="journal article" date="2021" name="Microb. Physiol.">
        <title>Proteogenomic Insights into the Physiology of Marine, Sulfate-Reducing, Filamentous Desulfonema limicola and Desulfonema magnum.</title>
        <authorList>
            <person name="Schnaars V."/>
            <person name="Wohlbrand L."/>
            <person name="Scheve S."/>
            <person name="Hinrichs C."/>
            <person name="Reinhardt R."/>
            <person name="Rabus R."/>
        </authorList>
    </citation>
    <scope>NUCLEOTIDE SEQUENCE</scope>
    <source>
        <strain evidence="15">5ac10</strain>
    </source>
</reference>
<keyword evidence="5 12" id="KW-0732">Signal</keyword>
<protein>
    <submittedName>
        <fullName evidence="15">TonB-dependent receptor</fullName>
    </submittedName>
</protein>
<dbReference type="Proteomes" id="UP000663720">
    <property type="component" value="Chromosome"/>
</dbReference>
<feature type="domain" description="TonB-dependent receptor plug" evidence="14">
    <location>
        <begin position="61"/>
        <end position="169"/>
    </location>
</feature>
<dbReference type="PANTHER" id="PTHR30069">
    <property type="entry name" value="TONB-DEPENDENT OUTER MEMBRANE RECEPTOR"/>
    <property type="match status" value="1"/>
</dbReference>
<evidence type="ECO:0000256" key="8">
    <source>
        <dbReference type="ARBA" id="ARBA00023170"/>
    </source>
</evidence>
<evidence type="ECO:0000256" key="4">
    <source>
        <dbReference type="ARBA" id="ARBA00022692"/>
    </source>
</evidence>
<keyword evidence="3 10" id="KW-1134">Transmembrane beta strand</keyword>
<proteinExistence type="inferred from homology"/>
<dbReference type="GO" id="GO:0015344">
    <property type="term" value="F:siderophore uptake transmembrane transporter activity"/>
    <property type="evidence" value="ECO:0007669"/>
    <property type="project" value="TreeGrafter"/>
</dbReference>
<dbReference type="InterPro" id="IPR000531">
    <property type="entry name" value="Beta-barrel_TonB"/>
</dbReference>
<evidence type="ECO:0000256" key="10">
    <source>
        <dbReference type="PROSITE-ProRule" id="PRU01360"/>
    </source>
</evidence>
<evidence type="ECO:0000256" key="5">
    <source>
        <dbReference type="ARBA" id="ARBA00022729"/>
    </source>
</evidence>
<keyword evidence="8 15" id="KW-0675">Receptor</keyword>
<evidence type="ECO:0000256" key="3">
    <source>
        <dbReference type="ARBA" id="ARBA00022452"/>
    </source>
</evidence>
<dbReference type="InterPro" id="IPR012910">
    <property type="entry name" value="Plug_dom"/>
</dbReference>
<evidence type="ECO:0000256" key="9">
    <source>
        <dbReference type="ARBA" id="ARBA00023237"/>
    </source>
</evidence>
<keyword evidence="6 11" id="KW-0798">TonB box</keyword>
<dbReference type="PROSITE" id="PS52016">
    <property type="entry name" value="TONB_DEPENDENT_REC_3"/>
    <property type="match status" value="1"/>
</dbReference>
<dbReference type="CDD" id="cd01347">
    <property type="entry name" value="ligand_gated_channel"/>
    <property type="match status" value="1"/>
</dbReference>
<evidence type="ECO:0000256" key="11">
    <source>
        <dbReference type="RuleBase" id="RU003357"/>
    </source>
</evidence>
<evidence type="ECO:0000256" key="7">
    <source>
        <dbReference type="ARBA" id="ARBA00023136"/>
    </source>
</evidence>